<accession>A0A5E4MF16</accession>
<evidence type="ECO:0000313" key="2">
    <source>
        <dbReference type="Proteomes" id="UP000325440"/>
    </source>
</evidence>
<reference evidence="1 2" key="1">
    <citation type="submission" date="2019-08" db="EMBL/GenBank/DDBJ databases">
        <authorList>
            <person name="Alioto T."/>
            <person name="Alioto T."/>
            <person name="Gomez Garrido J."/>
        </authorList>
    </citation>
    <scope>NUCLEOTIDE SEQUENCE [LARGE SCALE GENOMIC DNA]</scope>
</reference>
<keyword evidence="1" id="KW-0548">Nucleotidyltransferase</keyword>
<dbReference type="GO" id="GO:0003964">
    <property type="term" value="F:RNA-directed DNA polymerase activity"/>
    <property type="evidence" value="ECO:0007669"/>
    <property type="project" value="UniProtKB-KW"/>
</dbReference>
<protein>
    <submittedName>
        <fullName evidence="1">Reverse transcriptase domain</fullName>
    </submittedName>
</protein>
<dbReference type="InterPro" id="IPR043502">
    <property type="entry name" value="DNA/RNA_pol_sf"/>
</dbReference>
<dbReference type="PANTHER" id="PTHR47510">
    <property type="entry name" value="REVERSE TRANSCRIPTASE DOMAIN-CONTAINING PROTEIN"/>
    <property type="match status" value="1"/>
</dbReference>
<dbReference type="OrthoDB" id="6630277at2759"/>
<dbReference type="PANTHER" id="PTHR47510:SF3">
    <property type="entry name" value="ENDO_EXONUCLEASE_PHOSPHATASE DOMAIN-CONTAINING PROTEIN"/>
    <property type="match status" value="1"/>
</dbReference>
<keyword evidence="2" id="KW-1185">Reference proteome</keyword>
<gene>
    <name evidence="1" type="ORF">CINCED_3A023128</name>
</gene>
<organism evidence="1 2">
    <name type="scientific">Cinara cedri</name>
    <dbReference type="NCBI Taxonomy" id="506608"/>
    <lineage>
        <taxon>Eukaryota</taxon>
        <taxon>Metazoa</taxon>
        <taxon>Ecdysozoa</taxon>
        <taxon>Arthropoda</taxon>
        <taxon>Hexapoda</taxon>
        <taxon>Insecta</taxon>
        <taxon>Pterygota</taxon>
        <taxon>Neoptera</taxon>
        <taxon>Paraneoptera</taxon>
        <taxon>Hemiptera</taxon>
        <taxon>Sternorrhyncha</taxon>
        <taxon>Aphidomorpha</taxon>
        <taxon>Aphidoidea</taxon>
        <taxon>Aphididae</taxon>
        <taxon>Lachninae</taxon>
        <taxon>Cinara</taxon>
    </lineage>
</organism>
<dbReference type="SUPFAM" id="SSF56672">
    <property type="entry name" value="DNA/RNA polymerases"/>
    <property type="match status" value="1"/>
</dbReference>
<keyword evidence="1" id="KW-0695">RNA-directed DNA polymerase</keyword>
<evidence type="ECO:0000313" key="1">
    <source>
        <dbReference type="EMBL" id="VVC30091.1"/>
    </source>
</evidence>
<dbReference type="Proteomes" id="UP000325440">
    <property type="component" value="Unassembled WGS sequence"/>
</dbReference>
<dbReference type="AlphaFoldDB" id="A0A5E4MF16"/>
<sequence length="111" mass="12567">MNFLSVWKIMSVTPVFKSGDLFSVINYRPISISSHIANIFESFVINQIGPSLNRILIPQQHGFRKGKSTITSSVLFSSFILDDFEDNDQVNVILTDFSKEFDTVPHNILSN</sequence>
<proteinExistence type="predicted"/>
<keyword evidence="1" id="KW-0808">Transferase</keyword>
<dbReference type="EMBL" id="CABPRJ010000505">
    <property type="protein sequence ID" value="VVC30091.1"/>
    <property type="molecule type" value="Genomic_DNA"/>
</dbReference>
<name>A0A5E4MF16_9HEMI</name>